<keyword evidence="1" id="KW-0732">Signal</keyword>
<proteinExistence type="predicted"/>
<gene>
    <name evidence="2" type="ORF">OM076_07975</name>
</gene>
<evidence type="ECO:0000313" key="3">
    <source>
        <dbReference type="Proteomes" id="UP001149140"/>
    </source>
</evidence>
<organism evidence="2 3">
    <name type="scientific">Solirubrobacter ginsenosidimutans</name>
    <dbReference type="NCBI Taxonomy" id="490573"/>
    <lineage>
        <taxon>Bacteria</taxon>
        <taxon>Bacillati</taxon>
        <taxon>Actinomycetota</taxon>
        <taxon>Thermoleophilia</taxon>
        <taxon>Solirubrobacterales</taxon>
        <taxon>Solirubrobacteraceae</taxon>
        <taxon>Solirubrobacter</taxon>
    </lineage>
</organism>
<dbReference type="Proteomes" id="UP001149140">
    <property type="component" value="Unassembled WGS sequence"/>
</dbReference>
<accession>A0A9X3MQV3</accession>
<dbReference type="EMBL" id="JAPDOD010000004">
    <property type="protein sequence ID" value="MDA0160196.1"/>
    <property type="molecule type" value="Genomic_DNA"/>
</dbReference>
<comment type="caution">
    <text evidence="2">The sequence shown here is derived from an EMBL/GenBank/DDBJ whole genome shotgun (WGS) entry which is preliminary data.</text>
</comment>
<feature type="chain" id="PRO_5040759500" evidence="1">
    <location>
        <begin position="30"/>
        <end position="159"/>
    </location>
</feature>
<sequence length="159" mass="16709">MNKIRTLLSPSTLIATAAVVIATSGTAIAAGEIITSSNQLANGVVQQQDQANPHLRASVDAAGKLRFGGDAAFTQRLSTGHYRVAFRPQSDLNALNLDRCAVVVSPEFDTQGSSPTAKHHRAYALKAPEATSVDVFTFEQVNGVGEIPANTEFDLVAAC</sequence>
<keyword evidence="3" id="KW-1185">Reference proteome</keyword>
<protein>
    <submittedName>
        <fullName evidence="2">Uncharacterized protein</fullName>
    </submittedName>
</protein>
<dbReference type="RefSeq" id="WP_270038964.1">
    <property type="nucleotide sequence ID" value="NZ_JAPDOD010000004.1"/>
</dbReference>
<dbReference type="AlphaFoldDB" id="A0A9X3MQV3"/>
<evidence type="ECO:0000313" key="2">
    <source>
        <dbReference type="EMBL" id="MDA0160196.1"/>
    </source>
</evidence>
<evidence type="ECO:0000256" key="1">
    <source>
        <dbReference type="SAM" id="SignalP"/>
    </source>
</evidence>
<name>A0A9X3MQV3_9ACTN</name>
<feature type="signal peptide" evidence="1">
    <location>
        <begin position="1"/>
        <end position="29"/>
    </location>
</feature>
<reference evidence="2" key="1">
    <citation type="submission" date="2022-10" db="EMBL/GenBank/DDBJ databases">
        <title>The WGS of Solirubrobacter ginsenosidimutans DSM 21036.</title>
        <authorList>
            <person name="Jiang Z."/>
        </authorList>
    </citation>
    <scope>NUCLEOTIDE SEQUENCE</scope>
    <source>
        <strain evidence="2">DSM 21036</strain>
    </source>
</reference>